<dbReference type="PANTHER" id="PTHR12147:SF56">
    <property type="entry name" value="AMINOPEPTIDASE YDR415C-RELATED"/>
    <property type="match status" value="1"/>
</dbReference>
<evidence type="ECO:0000256" key="1">
    <source>
        <dbReference type="ARBA" id="ARBA00022438"/>
    </source>
</evidence>
<dbReference type="OrthoDB" id="9778250at2"/>
<name>A0A2P7R094_9SPHN</name>
<evidence type="ECO:0000313" key="10">
    <source>
        <dbReference type="Proteomes" id="UP000241167"/>
    </source>
</evidence>
<organism evidence="9 10">
    <name type="scientific">Allosphingosinicella deserti</name>
    <dbReference type="NCBI Taxonomy" id="2116704"/>
    <lineage>
        <taxon>Bacteria</taxon>
        <taxon>Pseudomonadati</taxon>
        <taxon>Pseudomonadota</taxon>
        <taxon>Alphaproteobacteria</taxon>
        <taxon>Sphingomonadales</taxon>
        <taxon>Sphingomonadaceae</taxon>
        <taxon>Allosphingosinicella</taxon>
    </lineage>
</organism>
<evidence type="ECO:0000256" key="2">
    <source>
        <dbReference type="ARBA" id="ARBA00022670"/>
    </source>
</evidence>
<keyword evidence="6" id="KW-0862">Zinc</keyword>
<evidence type="ECO:0000256" key="3">
    <source>
        <dbReference type="ARBA" id="ARBA00022723"/>
    </source>
</evidence>
<comment type="caution">
    <text evidence="9">The sequence shown here is derived from an EMBL/GenBank/DDBJ whole genome shotgun (WGS) entry which is preliminary data.</text>
</comment>
<dbReference type="GO" id="GO:0004177">
    <property type="term" value="F:aminopeptidase activity"/>
    <property type="evidence" value="ECO:0007669"/>
    <property type="project" value="UniProtKB-KW"/>
</dbReference>
<dbReference type="Pfam" id="PF04389">
    <property type="entry name" value="Peptidase_M28"/>
    <property type="match status" value="1"/>
</dbReference>
<dbReference type="SUPFAM" id="SSF52025">
    <property type="entry name" value="PA domain"/>
    <property type="match status" value="1"/>
</dbReference>
<dbReference type="Gene3D" id="3.40.630.10">
    <property type="entry name" value="Zn peptidases"/>
    <property type="match status" value="1"/>
</dbReference>
<protein>
    <submittedName>
        <fullName evidence="9">Peptidase M28</fullName>
    </submittedName>
</protein>
<dbReference type="InterPro" id="IPR007484">
    <property type="entry name" value="Peptidase_M28"/>
</dbReference>
<evidence type="ECO:0000259" key="8">
    <source>
        <dbReference type="Pfam" id="PF04389"/>
    </source>
</evidence>
<keyword evidence="1" id="KW-0031">Aminopeptidase</keyword>
<reference evidence="9 10" key="1">
    <citation type="submission" date="2018-03" db="EMBL/GenBank/DDBJ databases">
        <title>The draft genome of Sphingosinicella sp. GL-C-18.</title>
        <authorList>
            <person name="Liu L."/>
            <person name="Li L."/>
            <person name="Liang L."/>
            <person name="Zhang X."/>
            <person name="Wang T."/>
        </authorList>
    </citation>
    <scope>NUCLEOTIDE SEQUENCE [LARGE SCALE GENOMIC DNA]</scope>
    <source>
        <strain evidence="9 10">GL-C-18</strain>
    </source>
</reference>
<dbReference type="Gene3D" id="3.50.30.30">
    <property type="match status" value="1"/>
</dbReference>
<gene>
    <name evidence="9" type="ORF">C7I55_02165</name>
</gene>
<evidence type="ECO:0000313" key="9">
    <source>
        <dbReference type="EMBL" id="PSJ43623.1"/>
    </source>
</evidence>
<dbReference type="Proteomes" id="UP000241167">
    <property type="component" value="Unassembled WGS sequence"/>
</dbReference>
<dbReference type="InterPro" id="IPR046450">
    <property type="entry name" value="PA_dom_sf"/>
</dbReference>
<keyword evidence="3" id="KW-0479">Metal-binding</keyword>
<proteinExistence type="predicted"/>
<keyword evidence="2" id="KW-0645">Protease</keyword>
<feature type="domain" description="Peptidase M28" evidence="8">
    <location>
        <begin position="289"/>
        <end position="505"/>
    </location>
</feature>
<accession>A0A2P7R094</accession>
<evidence type="ECO:0000256" key="7">
    <source>
        <dbReference type="SAM" id="SignalP"/>
    </source>
</evidence>
<dbReference type="InterPro" id="IPR045175">
    <property type="entry name" value="M28_fam"/>
</dbReference>
<keyword evidence="4 7" id="KW-0732">Signal</keyword>
<dbReference type="PANTHER" id="PTHR12147">
    <property type="entry name" value="METALLOPEPTIDASE M28 FAMILY MEMBER"/>
    <property type="match status" value="1"/>
</dbReference>
<dbReference type="SUPFAM" id="SSF53187">
    <property type="entry name" value="Zn-dependent exopeptidases"/>
    <property type="match status" value="1"/>
</dbReference>
<dbReference type="GO" id="GO:0006508">
    <property type="term" value="P:proteolysis"/>
    <property type="evidence" value="ECO:0007669"/>
    <property type="project" value="UniProtKB-KW"/>
</dbReference>
<keyword evidence="5" id="KW-0378">Hydrolase</keyword>
<dbReference type="GO" id="GO:0046872">
    <property type="term" value="F:metal ion binding"/>
    <property type="evidence" value="ECO:0007669"/>
    <property type="project" value="UniProtKB-KW"/>
</dbReference>
<dbReference type="AlphaFoldDB" id="A0A2P7R094"/>
<dbReference type="EMBL" id="PXYI01000001">
    <property type="protein sequence ID" value="PSJ43623.1"/>
    <property type="molecule type" value="Genomic_DNA"/>
</dbReference>
<evidence type="ECO:0000256" key="4">
    <source>
        <dbReference type="ARBA" id="ARBA00022729"/>
    </source>
</evidence>
<evidence type="ECO:0000256" key="6">
    <source>
        <dbReference type="ARBA" id="ARBA00022833"/>
    </source>
</evidence>
<sequence>MSLFLLLALAAAPAAVSGSPAISAERIKADVLQLSSDDFAGRGPGEAGESKTIAYLADRFAAAGLQPGGENGGWYQDVPLVRMDRLPGATMALTVTGRTIPLTLGRDATLSLRNAGATALAGAELVFAGYGIVDPARGWDAYAGIDMKGKIAVVLANDPDFEAGADLGFEGRRMAYSGRVGVKFEAADKAGAAGVLVIHEEAAASYPFAQVGSGDALPAMGYAPLAPSAMKLTGWLSRDRSLSLLRDLGLDLARLKQEARQPAFRARPLAGASLAARGEIKATPFTSRNVIARLTGAERPDEIVLYGAHWDANGRNGADRSGDTIRNGAIDNATGTAELLEVARAFAAGKRPARTVVFAAWTAEEKGLLGANFYAAHPLAPLARTVAVINLDPHLVLPAARNIELVGGGRTPLEADLARVAKSQGLRTDPEPNPEAGWYFRSDHFPFARRGVPALSFRAGRDLVEGGREAGDAIVSAYNARCYHQPCDEFSAAWTFAGTAQEAQVAFALGSELADSAAWPTWNEGNEFKPLRDAMSPTVR</sequence>
<feature type="signal peptide" evidence="7">
    <location>
        <begin position="1"/>
        <end position="17"/>
    </location>
</feature>
<dbReference type="FunFam" id="3.40.630.10:FF:000088">
    <property type="entry name" value="Peptidase M20"/>
    <property type="match status" value="1"/>
</dbReference>
<keyword evidence="10" id="KW-1185">Reference proteome</keyword>
<dbReference type="GO" id="GO:0008235">
    <property type="term" value="F:metalloexopeptidase activity"/>
    <property type="evidence" value="ECO:0007669"/>
    <property type="project" value="InterPro"/>
</dbReference>
<feature type="chain" id="PRO_5015192558" evidence="7">
    <location>
        <begin position="18"/>
        <end position="540"/>
    </location>
</feature>
<evidence type="ECO:0000256" key="5">
    <source>
        <dbReference type="ARBA" id="ARBA00022801"/>
    </source>
</evidence>